<dbReference type="EMBL" id="FOHZ01000008">
    <property type="protein sequence ID" value="SET36176.1"/>
    <property type="molecule type" value="Genomic_DNA"/>
</dbReference>
<sequence>MNYSERRAVAALASVYAMRMLGLFMVLPVFALLGPELTGATPALIGLAIGVYGLTQACLQVPFGALSDRLGRKRLIYIGLVIFAAGSLLAAASDHIHGVIAGRALQGAGAIASVLMALVSDLTRAEQRTKAMASIGVTIGLSFSLSLIIGPLLGQWAGLSGIFGLTAVLALVAMVIVWKLVPNPPAMVTEGEHLPARAMLGQVLADQRLLRLDFGIFALHLALTALFIQVPLLLSDRLGLPQGDMWWFYLTVMVTSFFAMVPFIIIGEKKQQMKVILCGAVALLALATVALWQWSASLTTAWFGLFFFFMAFNLLEASLPSLISKESPAGARGTAMGVYSTSQFFGAFLGGAAGGVLAGWGGADGVFGLMVLVLLAWLVVAVTMPAPRYRDRGGHVVELDPTDADEGASDMNRDRAGVKHGTRC</sequence>
<dbReference type="PANTHER" id="PTHR23517:SF2">
    <property type="entry name" value="MULTIDRUG RESISTANCE PROTEIN MDTH"/>
    <property type="match status" value="1"/>
</dbReference>
<keyword evidence="2" id="KW-0813">Transport</keyword>
<evidence type="ECO:0000256" key="1">
    <source>
        <dbReference type="ARBA" id="ARBA00004651"/>
    </source>
</evidence>
<feature type="transmembrane region" description="Helical" evidence="8">
    <location>
        <begin position="366"/>
        <end position="384"/>
    </location>
</feature>
<evidence type="ECO:0000256" key="5">
    <source>
        <dbReference type="ARBA" id="ARBA00022989"/>
    </source>
</evidence>
<evidence type="ECO:0000256" key="4">
    <source>
        <dbReference type="ARBA" id="ARBA00022692"/>
    </source>
</evidence>
<keyword evidence="11" id="KW-1185">Reference proteome</keyword>
<dbReference type="AlphaFoldDB" id="A0A1I0DVX8"/>
<feature type="transmembrane region" description="Helical" evidence="8">
    <location>
        <begin position="99"/>
        <end position="119"/>
    </location>
</feature>
<dbReference type="InterPro" id="IPR011701">
    <property type="entry name" value="MFS"/>
</dbReference>
<evidence type="ECO:0000256" key="7">
    <source>
        <dbReference type="SAM" id="MobiDB-lite"/>
    </source>
</evidence>
<comment type="subcellular location">
    <subcellularLocation>
        <location evidence="1">Cell membrane</location>
        <topology evidence="1">Multi-pass membrane protein</topology>
    </subcellularLocation>
</comment>
<dbReference type="GO" id="GO:0005886">
    <property type="term" value="C:plasma membrane"/>
    <property type="evidence" value="ECO:0007669"/>
    <property type="project" value="UniProtKB-SubCell"/>
</dbReference>
<keyword evidence="6 8" id="KW-0472">Membrane</keyword>
<dbReference type="InterPro" id="IPR020846">
    <property type="entry name" value="MFS_dom"/>
</dbReference>
<feature type="region of interest" description="Disordered" evidence="7">
    <location>
        <begin position="400"/>
        <end position="424"/>
    </location>
</feature>
<dbReference type="SUPFAM" id="SSF103473">
    <property type="entry name" value="MFS general substrate transporter"/>
    <property type="match status" value="1"/>
</dbReference>
<feature type="transmembrane region" description="Helical" evidence="8">
    <location>
        <begin position="9"/>
        <end position="31"/>
    </location>
</feature>
<dbReference type="InterPro" id="IPR036259">
    <property type="entry name" value="MFS_trans_sf"/>
</dbReference>
<dbReference type="OrthoDB" id="9764259at2"/>
<proteinExistence type="predicted"/>
<gene>
    <name evidence="10" type="ORF">SAMN04487962_10836</name>
</gene>
<feature type="transmembrane region" description="Helical" evidence="8">
    <location>
        <begin position="75"/>
        <end position="93"/>
    </location>
</feature>
<evidence type="ECO:0000259" key="9">
    <source>
        <dbReference type="PROSITE" id="PS50850"/>
    </source>
</evidence>
<dbReference type="PANTHER" id="PTHR23517">
    <property type="entry name" value="RESISTANCE PROTEIN MDTM, PUTATIVE-RELATED-RELATED"/>
    <property type="match status" value="1"/>
</dbReference>
<name>A0A1I0DVX8_9GAMM</name>
<evidence type="ECO:0000256" key="8">
    <source>
        <dbReference type="SAM" id="Phobius"/>
    </source>
</evidence>
<dbReference type="GO" id="GO:0022857">
    <property type="term" value="F:transmembrane transporter activity"/>
    <property type="evidence" value="ECO:0007669"/>
    <property type="project" value="InterPro"/>
</dbReference>
<protein>
    <submittedName>
        <fullName evidence="10">Predicted arabinose efflux permease, MFS family</fullName>
    </submittedName>
</protein>
<dbReference type="Pfam" id="PF07690">
    <property type="entry name" value="MFS_1"/>
    <property type="match status" value="1"/>
</dbReference>
<evidence type="ECO:0000256" key="2">
    <source>
        <dbReference type="ARBA" id="ARBA00022448"/>
    </source>
</evidence>
<dbReference type="PROSITE" id="PS50850">
    <property type="entry name" value="MFS"/>
    <property type="match status" value="1"/>
</dbReference>
<feature type="transmembrane region" description="Helical" evidence="8">
    <location>
        <begin position="344"/>
        <end position="360"/>
    </location>
</feature>
<feature type="domain" description="Major facilitator superfamily (MFS) profile" evidence="9">
    <location>
        <begin position="8"/>
        <end position="388"/>
    </location>
</feature>
<accession>A0A1I0DVX8</accession>
<keyword evidence="5 8" id="KW-1133">Transmembrane helix</keyword>
<evidence type="ECO:0000313" key="11">
    <source>
        <dbReference type="Proteomes" id="UP000198762"/>
    </source>
</evidence>
<feature type="transmembrane region" description="Helical" evidence="8">
    <location>
        <begin position="246"/>
        <end position="266"/>
    </location>
</feature>
<feature type="transmembrane region" description="Helical" evidence="8">
    <location>
        <begin position="275"/>
        <end position="295"/>
    </location>
</feature>
<organism evidence="10 11">
    <name type="scientific">Marinobacter segnicrescens</name>
    <dbReference type="NCBI Taxonomy" id="430453"/>
    <lineage>
        <taxon>Bacteria</taxon>
        <taxon>Pseudomonadati</taxon>
        <taxon>Pseudomonadota</taxon>
        <taxon>Gammaproteobacteria</taxon>
        <taxon>Pseudomonadales</taxon>
        <taxon>Marinobacteraceae</taxon>
        <taxon>Marinobacter</taxon>
    </lineage>
</organism>
<reference evidence="11" key="1">
    <citation type="submission" date="2016-10" db="EMBL/GenBank/DDBJ databases">
        <authorList>
            <person name="Varghese N."/>
            <person name="Submissions S."/>
        </authorList>
    </citation>
    <scope>NUCLEOTIDE SEQUENCE [LARGE SCALE GENOMIC DNA]</scope>
    <source>
        <strain evidence="11">CGMCC 1.6489</strain>
    </source>
</reference>
<feature type="transmembrane region" description="Helical" evidence="8">
    <location>
        <begin position="131"/>
        <end position="150"/>
    </location>
</feature>
<dbReference type="RefSeq" id="WP_091851126.1">
    <property type="nucleotide sequence ID" value="NZ_FOHZ01000008.1"/>
</dbReference>
<dbReference type="InterPro" id="IPR050171">
    <property type="entry name" value="MFS_Transporters"/>
</dbReference>
<dbReference type="CDD" id="cd17472">
    <property type="entry name" value="MFS_YajR_like"/>
    <property type="match status" value="1"/>
</dbReference>
<feature type="transmembrane region" description="Helical" evidence="8">
    <location>
        <begin position="214"/>
        <end position="234"/>
    </location>
</feature>
<feature type="transmembrane region" description="Helical" evidence="8">
    <location>
        <begin position="301"/>
        <end position="323"/>
    </location>
</feature>
<dbReference type="STRING" id="430453.SAMN04487962_10836"/>
<keyword evidence="4 8" id="KW-0812">Transmembrane</keyword>
<evidence type="ECO:0000256" key="3">
    <source>
        <dbReference type="ARBA" id="ARBA00022475"/>
    </source>
</evidence>
<feature type="transmembrane region" description="Helical" evidence="8">
    <location>
        <begin position="43"/>
        <end position="63"/>
    </location>
</feature>
<dbReference type="Proteomes" id="UP000198762">
    <property type="component" value="Unassembled WGS sequence"/>
</dbReference>
<evidence type="ECO:0000313" key="10">
    <source>
        <dbReference type="EMBL" id="SET36176.1"/>
    </source>
</evidence>
<feature type="transmembrane region" description="Helical" evidence="8">
    <location>
        <begin position="156"/>
        <end position="178"/>
    </location>
</feature>
<keyword evidence="3" id="KW-1003">Cell membrane</keyword>
<dbReference type="Gene3D" id="1.20.1250.20">
    <property type="entry name" value="MFS general substrate transporter like domains"/>
    <property type="match status" value="1"/>
</dbReference>
<evidence type="ECO:0000256" key="6">
    <source>
        <dbReference type="ARBA" id="ARBA00023136"/>
    </source>
</evidence>